<dbReference type="GO" id="GO:0004181">
    <property type="term" value="F:metallocarboxypeptidase activity"/>
    <property type="evidence" value="ECO:0007669"/>
    <property type="project" value="InterPro"/>
</dbReference>
<dbReference type="Gene3D" id="2.60.40.1120">
    <property type="entry name" value="Carboxypeptidase-like, regulatory domain"/>
    <property type="match status" value="3"/>
</dbReference>
<evidence type="ECO:0000313" key="14">
    <source>
        <dbReference type="EMBL" id="CAB3220244.1"/>
    </source>
</evidence>
<dbReference type="FunFam" id="2.60.40.1120:FF:000016">
    <property type="entry name" value="carboxypeptidase D isoform X2"/>
    <property type="match status" value="1"/>
</dbReference>
<keyword evidence="15" id="KW-1185">Reference proteome</keyword>
<evidence type="ECO:0000256" key="11">
    <source>
        <dbReference type="SAM" id="Phobius"/>
    </source>
</evidence>
<dbReference type="InterPro" id="IPR057247">
    <property type="entry name" value="CARBOXYPEPT_ZN_2"/>
</dbReference>
<dbReference type="OrthoDB" id="10249045at2759"/>
<dbReference type="CDD" id="cd03868">
    <property type="entry name" value="M14_CPD_I"/>
    <property type="match status" value="1"/>
</dbReference>
<evidence type="ECO:0000256" key="3">
    <source>
        <dbReference type="ARBA" id="ARBA00022645"/>
    </source>
</evidence>
<evidence type="ECO:0000256" key="8">
    <source>
        <dbReference type="ARBA" id="ARBA00023180"/>
    </source>
</evidence>
<evidence type="ECO:0000256" key="4">
    <source>
        <dbReference type="ARBA" id="ARBA00022670"/>
    </source>
</evidence>
<keyword evidence="8" id="KW-0325">Glycoprotein</keyword>
<evidence type="ECO:0000313" key="15">
    <source>
        <dbReference type="Proteomes" id="UP000494106"/>
    </source>
</evidence>
<dbReference type="Pfam" id="PF13620">
    <property type="entry name" value="CarboxypepD_reg"/>
    <property type="match status" value="2"/>
</dbReference>
<evidence type="ECO:0000256" key="5">
    <source>
        <dbReference type="ARBA" id="ARBA00022723"/>
    </source>
</evidence>
<dbReference type="GO" id="GO:0005615">
    <property type="term" value="C:extracellular space"/>
    <property type="evidence" value="ECO:0007669"/>
    <property type="project" value="TreeGrafter"/>
</dbReference>
<dbReference type="InterPro" id="IPR000834">
    <property type="entry name" value="Peptidase_M14"/>
</dbReference>
<feature type="transmembrane region" description="Helical" evidence="11">
    <location>
        <begin position="1294"/>
        <end position="1316"/>
    </location>
</feature>
<dbReference type="PROSITE" id="PS52035">
    <property type="entry name" value="PEPTIDASE_M14"/>
    <property type="match status" value="2"/>
</dbReference>
<dbReference type="EMBL" id="CADEBC010000045">
    <property type="protein sequence ID" value="CAB3220244.1"/>
    <property type="molecule type" value="Genomic_DNA"/>
</dbReference>
<feature type="compositionally biased region" description="Acidic residues" evidence="10">
    <location>
        <begin position="1357"/>
        <end position="1372"/>
    </location>
</feature>
<evidence type="ECO:0000256" key="12">
    <source>
        <dbReference type="SAM" id="SignalP"/>
    </source>
</evidence>
<feature type="active site" description="Proton donor/acceptor" evidence="9">
    <location>
        <position position="304"/>
    </location>
</feature>
<keyword evidence="7" id="KW-0862">Zinc</keyword>
<dbReference type="Gene3D" id="3.40.630.10">
    <property type="entry name" value="Zn peptidases"/>
    <property type="match status" value="3"/>
</dbReference>
<evidence type="ECO:0000256" key="6">
    <source>
        <dbReference type="ARBA" id="ARBA00022801"/>
    </source>
</evidence>
<dbReference type="PROSITE" id="PS00132">
    <property type="entry name" value="CARBOXYPEPT_ZN_1"/>
    <property type="match status" value="2"/>
</dbReference>
<keyword evidence="6" id="KW-0378">Hydrolase</keyword>
<evidence type="ECO:0000256" key="2">
    <source>
        <dbReference type="ARBA" id="ARBA00005988"/>
    </source>
</evidence>
<dbReference type="SMART" id="SM00631">
    <property type="entry name" value="Zn_pept"/>
    <property type="match status" value="2"/>
</dbReference>
<sequence>MLLHTCLYLLFPLFIERCVARSIEENGEQFLESPKYTKYADLLKLTEKLKATYPDLVQSYSIGKSVEGRELVVLQISEDVKNLHYERPSFKYVANMHGDESIGRQLVIYLAEYLLANYGKDERVTKLVNTTDIHLMPSLNPDGFENSEEGSCESLKDYKGRNNAKGVDLNRDFPDQYDTKKSNDDAYLYENRQPETQALIKWVTSKQFVLSGNLHGGAVVASYPYDDLSDGRECCEESRTPDDKLFKHFAKTYASLNSEMSAGDTCPPEHFDGGFTNGAYWYSVKGGMQDFNYLHSNCFEVTFELSCCKYPPAEELAKYWHMNKNALLTFIEQTNIGAQGTVINDEGEPVKNAEIKVVGIDHSIRSTEQGHFWRMLLPGQYNFTAVVPNYLSSYTTVTVPENQTSPVLVNLTVHRQSRSLTAEHIRRPRHDLDGISPADFVHHNYVTMESFLKDLNSQYPDITKLTSIGKSVENRELYVLEVTKDPGKHIPGKPEFKYVANMHGNEVVGRELLLQLAKYLCHQYYSGDERVRKMLNTTRIHLMPSMNPDGYERGEAGDYSSLKGRANANDVDLNRNFPDQFGETKDNLIPEPETSAVMNWSMSEPFVLSANLHGGALVANYPYDANSNMRSGEEFLTPDNPVFVHLAHVYSEAHHKMHLGQPCKHLPREHFPEGITNGAKWYVLAGGMQDWNYLHTNDMEITLELGCFKFPPASDLPTYWEDNREALLEYIEEVHKGVHGFVNSHIGHRLSNATITVNDIQHSIKTAKDGDYWRLLVPGTYNITASKEGYEAITEQVTVPPEGSISVNFTLMPSDNHHWSSAYDYRVLENVINTRYHTRLEMYAALSEIENSQPSIAEFMSGDSMRTAVFHQLKMTDEVGSPEETKFHIAITSSFYGSQPLGQEMLLNFARHMAGAYAVGEPILKNSVLHFIPNIDEHADKMIRQYDGTDKCSLESLEEEFGDSLYSYLTKKDLNPLTNYTREKAFINMLEAEKYDLLLELSSGSEDLAYPELCKNMFEQYAQRYQENTTPSDKYSCTVRAPTHGDLIDVLYERFNTPVLSAGLSCCKMPVESEIGFVWRNNLKGIKDFVKLANTGVVGFVRNEEGLPMRDAIVAVTGVERQYRVTSNLAHYRVMLPPGVYRVIVRCHNYQDRILTWNVVEGVLKSIDIVMRRVNADSISGGQFEEIKVEDDPNMVYVKGLTLDRNSNLLPAVEVSLRAVGSKSVVGKNVSDASGRFVVALPLEYKAKEMVATASADGYINLSRHIVINGQDKVTPNVLFHLDFDDQVLGMPRLVFVMLAGVIGVGVVTISAWCFSCRERARDSRRQYIFAPIPSDDKRPLCEDNSAYDVIRKPYYDDEEIPPSETDSEEDIVLLRSDRS</sequence>
<dbReference type="GO" id="GO:0006518">
    <property type="term" value="P:peptide metabolic process"/>
    <property type="evidence" value="ECO:0007669"/>
    <property type="project" value="TreeGrafter"/>
</dbReference>
<dbReference type="GO" id="GO:0016485">
    <property type="term" value="P:protein processing"/>
    <property type="evidence" value="ECO:0007669"/>
    <property type="project" value="TreeGrafter"/>
</dbReference>
<comment type="caution">
    <text evidence="14">The sequence shown here is derived from an EMBL/GenBank/DDBJ whole genome shotgun (WGS) entry which is preliminary data.</text>
</comment>
<dbReference type="PRINTS" id="PR00765">
    <property type="entry name" value="CRBOXYPTASEA"/>
</dbReference>
<feature type="signal peptide" evidence="12">
    <location>
        <begin position="1"/>
        <end position="20"/>
    </location>
</feature>
<comment type="similarity">
    <text evidence="2 9">Belongs to the peptidase M14 family.</text>
</comment>
<evidence type="ECO:0000259" key="13">
    <source>
        <dbReference type="PROSITE" id="PS52035"/>
    </source>
</evidence>
<dbReference type="Proteomes" id="UP000494106">
    <property type="component" value="Unassembled WGS sequence"/>
</dbReference>
<keyword evidence="5" id="KW-0479">Metal-binding</keyword>
<reference evidence="14 15" key="1">
    <citation type="submission" date="2020-04" db="EMBL/GenBank/DDBJ databases">
        <authorList>
            <person name="Wallbank WR R."/>
            <person name="Pardo Diaz C."/>
            <person name="Kozak K."/>
            <person name="Martin S."/>
            <person name="Jiggins C."/>
            <person name="Moest M."/>
            <person name="Warren A I."/>
            <person name="Byers J.R.P. K."/>
            <person name="Montejo-Kovacevich G."/>
            <person name="Yen C E."/>
        </authorList>
    </citation>
    <scope>NUCLEOTIDE SEQUENCE [LARGE SCALE GENOMIC DNA]</scope>
</reference>
<dbReference type="FunFam" id="3.40.630.10:FF:000020">
    <property type="entry name" value="Carboxypeptidase D"/>
    <property type="match status" value="2"/>
</dbReference>
<name>A0A8S0YM59_ARCPL</name>
<feature type="chain" id="PRO_5035887742" description="Peptidase M14 domain-containing protein" evidence="12">
    <location>
        <begin position="21"/>
        <end position="1380"/>
    </location>
</feature>
<feature type="region of interest" description="Disordered" evidence="10">
    <location>
        <begin position="1357"/>
        <end position="1380"/>
    </location>
</feature>
<dbReference type="InterPro" id="IPR008969">
    <property type="entry name" value="CarboxyPept-like_regulatory"/>
</dbReference>
<organism evidence="14 15">
    <name type="scientific">Arctia plantaginis</name>
    <name type="common">Wood tiger moth</name>
    <name type="synonym">Phalaena plantaginis</name>
    <dbReference type="NCBI Taxonomy" id="874455"/>
    <lineage>
        <taxon>Eukaryota</taxon>
        <taxon>Metazoa</taxon>
        <taxon>Ecdysozoa</taxon>
        <taxon>Arthropoda</taxon>
        <taxon>Hexapoda</taxon>
        <taxon>Insecta</taxon>
        <taxon>Pterygota</taxon>
        <taxon>Neoptera</taxon>
        <taxon>Endopterygota</taxon>
        <taxon>Lepidoptera</taxon>
        <taxon>Glossata</taxon>
        <taxon>Ditrysia</taxon>
        <taxon>Noctuoidea</taxon>
        <taxon>Erebidae</taxon>
        <taxon>Arctiinae</taxon>
        <taxon>Arctia</taxon>
    </lineage>
</organism>
<feature type="active site" description="Proton donor/acceptor" evidence="9">
    <location>
        <position position="704"/>
    </location>
</feature>
<gene>
    <name evidence="14" type="ORF">APLA_LOCUS200</name>
</gene>
<feature type="domain" description="Peptidase M14" evidence="13">
    <location>
        <begin position="35"/>
        <end position="334"/>
    </location>
</feature>
<keyword evidence="3" id="KW-0121">Carboxypeptidase</keyword>
<evidence type="ECO:0000256" key="10">
    <source>
        <dbReference type="SAM" id="MobiDB-lite"/>
    </source>
</evidence>
<dbReference type="SUPFAM" id="SSF53187">
    <property type="entry name" value="Zn-dependent exopeptidases"/>
    <property type="match status" value="3"/>
</dbReference>
<keyword evidence="11" id="KW-1133">Transmembrane helix</keyword>
<dbReference type="SUPFAM" id="SSF49464">
    <property type="entry name" value="Carboxypeptidase regulatory domain-like"/>
    <property type="match status" value="3"/>
</dbReference>
<dbReference type="PANTHER" id="PTHR11532:SF62">
    <property type="entry name" value="CARBOXYPEPTIDASE D"/>
    <property type="match status" value="1"/>
</dbReference>
<proteinExistence type="inferred from homology"/>
<dbReference type="PANTHER" id="PTHR11532">
    <property type="entry name" value="PROTEASE M14 CARBOXYPEPTIDASE"/>
    <property type="match status" value="1"/>
</dbReference>
<feature type="domain" description="Peptidase M14" evidence="13">
    <location>
        <begin position="441"/>
        <end position="734"/>
    </location>
</feature>
<evidence type="ECO:0000256" key="7">
    <source>
        <dbReference type="ARBA" id="ARBA00022833"/>
    </source>
</evidence>
<evidence type="ECO:0000256" key="9">
    <source>
        <dbReference type="PROSITE-ProRule" id="PRU01379"/>
    </source>
</evidence>
<accession>A0A8S0YM59</accession>
<dbReference type="InterPro" id="IPR050753">
    <property type="entry name" value="Peptidase_M14_domain"/>
</dbReference>
<keyword evidence="11" id="KW-0812">Transmembrane</keyword>
<dbReference type="CDD" id="cd11308">
    <property type="entry name" value="Peptidase_M14NE-CP-C_like"/>
    <property type="match status" value="2"/>
</dbReference>
<keyword evidence="4" id="KW-0645">Protease</keyword>
<comment type="cofactor">
    <cofactor evidence="1">
        <name>Zn(2+)</name>
        <dbReference type="ChEBI" id="CHEBI:29105"/>
    </cofactor>
</comment>
<keyword evidence="11" id="KW-0472">Membrane</keyword>
<evidence type="ECO:0000256" key="1">
    <source>
        <dbReference type="ARBA" id="ARBA00001947"/>
    </source>
</evidence>
<keyword evidence="12" id="KW-0732">Signal</keyword>
<dbReference type="Pfam" id="PF00246">
    <property type="entry name" value="Peptidase_M14"/>
    <property type="match status" value="2"/>
</dbReference>
<dbReference type="PROSITE" id="PS00133">
    <property type="entry name" value="CARBOXYPEPT_ZN_2"/>
    <property type="match status" value="2"/>
</dbReference>
<dbReference type="CDD" id="cd03858">
    <property type="entry name" value="M14_CP_N-E_like"/>
    <property type="match status" value="1"/>
</dbReference>
<dbReference type="InterPro" id="IPR057246">
    <property type="entry name" value="CARBOXYPEPT_ZN_1"/>
</dbReference>
<dbReference type="GO" id="GO:0008270">
    <property type="term" value="F:zinc ion binding"/>
    <property type="evidence" value="ECO:0007669"/>
    <property type="project" value="InterPro"/>
</dbReference>
<protein>
    <recommendedName>
        <fullName evidence="13">Peptidase M14 domain-containing protein</fullName>
    </recommendedName>
</protein>